<dbReference type="PATRIC" id="fig|423471.3.peg.1813"/>
<sequence length="245" mass="27585">MKPIIRWSLTLGILINPVSNLGLIQPTPVVALPQSAIVDFLAGVPVYSLINQQGSPVGRQLDDGSVVTPVFMSRREAEAFATELRRIDPETANSYRIQMFPLGRIYEVARQNSSNSNRLFLDYIPNTKELEIARQFVTENGQKYPGDVPLYMAKIASDQSYLTIKQDDQDIVPVFFEKATIDQWINTVSQAQPELAQGITISVISLSSLIANLEKHDNPLLRSLRFWPSEEMMKIIRSNPQNQPQ</sequence>
<dbReference type="GO" id="GO:0015031">
    <property type="term" value="P:protein transport"/>
    <property type="evidence" value="ECO:0007669"/>
    <property type="project" value="InterPro"/>
</dbReference>
<evidence type="ECO:0008006" key="3">
    <source>
        <dbReference type="Google" id="ProtNLM"/>
    </source>
</evidence>
<dbReference type="RefSeq" id="WP_007310269.1">
    <property type="nucleotide sequence ID" value="NZ_AESD01000300.1"/>
</dbReference>
<protein>
    <recommendedName>
        <fullName evidence="3">Tic22-like protein</fullName>
    </recommendedName>
</protein>
<accession>G5J360</accession>
<evidence type="ECO:0000313" key="2">
    <source>
        <dbReference type="Proteomes" id="UP000003477"/>
    </source>
</evidence>
<organism evidence="1 2">
    <name type="scientific">Crocosphaera watsonii WH 0003</name>
    <dbReference type="NCBI Taxonomy" id="423471"/>
    <lineage>
        <taxon>Bacteria</taxon>
        <taxon>Bacillati</taxon>
        <taxon>Cyanobacteriota</taxon>
        <taxon>Cyanophyceae</taxon>
        <taxon>Oscillatoriophycideae</taxon>
        <taxon>Chroococcales</taxon>
        <taxon>Aphanothecaceae</taxon>
        <taxon>Crocosphaera</taxon>
    </lineage>
</organism>
<reference evidence="1 2" key="1">
    <citation type="journal article" date="2011" name="Front. Microbiol.">
        <title>Two Strains of Crocosphaera watsonii with Highly Conserved Genomes are Distinguished by Strain-Specific Features.</title>
        <authorList>
            <person name="Bench S.R."/>
            <person name="Ilikchyan I.N."/>
            <person name="Tripp H.J."/>
            <person name="Zehr J.P."/>
        </authorList>
    </citation>
    <scope>NUCLEOTIDE SEQUENCE [LARGE SCALE GENOMIC DNA]</scope>
    <source>
        <strain evidence="1 2">WH 0003</strain>
    </source>
</reference>
<name>G5J360_CROWT</name>
<dbReference type="Pfam" id="PF04278">
    <property type="entry name" value="Tic22"/>
    <property type="match status" value="1"/>
</dbReference>
<dbReference type="PANTHER" id="PTHR33926">
    <property type="entry name" value="PROTEIN TIC 22, CHLOROPLASTIC"/>
    <property type="match status" value="1"/>
</dbReference>
<dbReference type="AlphaFoldDB" id="G5J360"/>
<dbReference type="EMBL" id="AESD01000300">
    <property type="protein sequence ID" value="EHJ13378.1"/>
    <property type="molecule type" value="Genomic_DNA"/>
</dbReference>
<dbReference type="InterPro" id="IPR007378">
    <property type="entry name" value="Tic22-like"/>
</dbReference>
<dbReference type="Proteomes" id="UP000003477">
    <property type="component" value="Unassembled WGS sequence"/>
</dbReference>
<dbReference type="GeneID" id="88765673"/>
<evidence type="ECO:0000313" key="1">
    <source>
        <dbReference type="EMBL" id="EHJ13378.1"/>
    </source>
</evidence>
<dbReference type="PANTHER" id="PTHR33926:SF4">
    <property type="entry name" value="PROTEIN TIC 22, CHLOROPLASTIC"/>
    <property type="match status" value="1"/>
</dbReference>
<proteinExistence type="predicted"/>
<comment type="caution">
    <text evidence="1">The sequence shown here is derived from an EMBL/GenBank/DDBJ whole genome shotgun (WGS) entry which is preliminary data.</text>
</comment>
<dbReference type="Gene3D" id="3.40.1350.100">
    <property type="match status" value="1"/>
</dbReference>
<gene>
    <name evidence="1" type="ORF">CWATWH0003_1938</name>
</gene>